<gene>
    <name evidence="1" type="ORF">COU30_00135</name>
</gene>
<sequence>MFDIHTQPSASPNIQQIHALHEKLLALETEMKLLNKEALTLIDTMKQKEILKNIIRLDN</sequence>
<dbReference type="AlphaFoldDB" id="A0A2M6P2F1"/>
<protein>
    <submittedName>
        <fullName evidence="1">Uncharacterized protein</fullName>
    </submittedName>
</protein>
<dbReference type="EMBL" id="PFBW01000008">
    <property type="protein sequence ID" value="PIR77864.1"/>
    <property type="molecule type" value="Genomic_DNA"/>
</dbReference>
<accession>A0A2M6P2F1</accession>
<organism evidence="1 2">
    <name type="scientific">Candidatus Magasanikbacteria bacterium CG10_big_fil_rev_8_21_14_0_10_38_6</name>
    <dbReference type="NCBI Taxonomy" id="1974647"/>
    <lineage>
        <taxon>Bacteria</taxon>
        <taxon>Candidatus Magasanikiibacteriota</taxon>
    </lineage>
</organism>
<comment type="caution">
    <text evidence="1">The sequence shown here is derived from an EMBL/GenBank/DDBJ whole genome shotgun (WGS) entry which is preliminary data.</text>
</comment>
<dbReference type="Proteomes" id="UP000228528">
    <property type="component" value="Unassembled WGS sequence"/>
</dbReference>
<proteinExistence type="predicted"/>
<name>A0A2M6P2F1_9BACT</name>
<reference evidence="2" key="1">
    <citation type="submission" date="2017-09" db="EMBL/GenBank/DDBJ databases">
        <title>Depth-based differentiation of microbial function through sediment-hosted aquifers and enrichment of novel symbionts in the deep terrestrial subsurface.</title>
        <authorList>
            <person name="Probst A.J."/>
            <person name="Ladd B."/>
            <person name="Jarett J.K."/>
            <person name="Geller-Mcgrath D.E."/>
            <person name="Sieber C.M.K."/>
            <person name="Emerson J.B."/>
            <person name="Anantharaman K."/>
            <person name="Thomas B.C."/>
            <person name="Malmstrom R."/>
            <person name="Stieglmeier M."/>
            <person name="Klingl A."/>
            <person name="Woyke T."/>
            <person name="Ryan C.M."/>
            <person name="Banfield J.F."/>
        </authorList>
    </citation>
    <scope>NUCLEOTIDE SEQUENCE [LARGE SCALE GENOMIC DNA]</scope>
</reference>
<evidence type="ECO:0000313" key="2">
    <source>
        <dbReference type="Proteomes" id="UP000228528"/>
    </source>
</evidence>
<evidence type="ECO:0000313" key="1">
    <source>
        <dbReference type="EMBL" id="PIR77864.1"/>
    </source>
</evidence>